<accession>B6QEV3</accession>
<evidence type="ECO:0000256" key="1">
    <source>
        <dbReference type="SAM" id="MobiDB-lite"/>
    </source>
</evidence>
<dbReference type="Proteomes" id="UP000001294">
    <property type="component" value="Unassembled WGS sequence"/>
</dbReference>
<feature type="region of interest" description="Disordered" evidence="1">
    <location>
        <begin position="1"/>
        <end position="26"/>
    </location>
</feature>
<evidence type="ECO:0000313" key="2">
    <source>
        <dbReference type="EMBL" id="EEA24040.1"/>
    </source>
</evidence>
<protein>
    <submittedName>
        <fullName evidence="2">Uncharacterized protein</fullName>
    </submittedName>
</protein>
<proteinExistence type="predicted"/>
<keyword evidence="3" id="KW-1185">Reference proteome</keyword>
<reference evidence="3" key="1">
    <citation type="journal article" date="2015" name="Genome Announc.">
        <title>Genome sequence of the AIDS-associated pathogen Penicillium marneffei (ATCC18224) and its near taxonomic relative Talaromyces stipitatus (ATCC10500).</title>
        <authorList>
            <person name="Nierman W.C."/>
            <person name="Fedorova-Abrams N.D."/>
            <person name="Andrianopoulos A."/>
        </authorList>
    </citation>
    <scope>NUCLEOTIDE SEQUENCE [LARGE SCALE GENOMIC DNA]</scope>
    <source>
        <strain evidence="3">ATCC 18224 / CBS 334.59 / QM 7333</strain>
    </source>
</reference>
<dbReference type="EMBL" id="DS995901">
    <property type="protein sequence ID" value="EEA24040.1"/>
    <property type="molecule type" value="Genomic_DNA"/>
</dbReference>
<dbReference type="VEuPathDB" id="FungiDB:PMAA_080580"/>
<dbReference type="HOGENOM" id="CLU_175730_0_0_1"/>
<dbReference type="AlphaFoldDB" id="B6QEV3"/>
<sequence length="107" mass="12117">MASPFHWPGGVPPEIRLDPNGDITPDEANEDAKGWLLFVTERWVPREAANIPDRDGDYEVRQRRTLVETWAKADQELQDVGKTKKFRKKKGHTLVAALCIDHSPTAI</sequence>
<dbReference type="PhylomeDB" id="B6QEV3"/>
<name>B6QEV3_TALMQ</name>
<dbReference type="STRING" id="441960.B6QEV3"/>
<evidence type="ECO:0000313" key="3">
    <source>
        <dbReference type="Proteomes" id="UP000001294"/>
    </source>
</evidence>
<organism evidence="2 3">
    <name type="scientific">Talaromyces marneffei (strain ATCC 18224 / CBS 334.59 / QM 7333)</name>
    <name type="common">Penicillium marneffei</name>
    <dbReference type="NCBI Taxonomy" id="441960"/>
    <lineage>
        <taxon>Eukaryota</taxon>
        <taxon>Fungi</taxon>
        <taxon>Dikarya</taxon>
        <taxon>Ascomycota</taxon>
        <taxon>Pezizomycotina</taxon>
        <taxon>Eurotiomycetes</taxon>
        <taxon>Eurotiomycetidae</taxon>
        <taxon>Eurotiales</taxon>
        <taxon>Trichocomaceae</taxon>
        <taxon>Talaromyces</taxon>
        <taxon>Talaromyces sect. Talaromyces</taxon>
    </lineage>
</organism>
<gene>
    <name evidence="2" type="ORF">PMAA_080580</name>
</gene>